<dbReference type="InterPro" id="IPR049468">
    <property type="entry name" value="Restrct_endonuc-II-like_dom"/>
</dbReference>
<evidence type="ECO:0000259" key="4">
    <source>
        <dbReference type="Pfam" id="PF13087"/>
    </source>
</evidence>
<dbReference type="Proteomes" id="UP000244224">
    <property type="component" value="Unassembled WGS sequence"/>
</dbReference>
<dbReference type="GO" id="GO:0004386">
    <property type="term" value="F:helicase activity"/>
    <property type="evidence" value="ECO:0007669"/>
    <property type="project" value="InterPro"/>
</dbReference>
<dbReference type="Pfam" id="PF11784">
    <property type="entry name" value="DUF3320"/>
    <property type="match status" value="1"/>
</dbReference>
<dbReference type="FunFam" id="3.40.960.10:FF:000002">
    <property type="entry name" value="DNA helicase related protein"/>
    <property type="match status" value="1"/>
</dbReference>
<dbReference type="InterPro" id="IPR047187">
    <property type="entry name" value="SF1_C_Upf1"/>
</dbReference>
<evidence type="ECO:0000256" key="1">
    <source>
        <dbReference type="SAM" id="MobiDB-lite"/>
    </source>
</evidence>
<organism evidence="6 7">
    <name type="scientific">Gemmobacter caeni</name>
    <dbReference type="NCBI Taxonomy" id="589035"/>
    <lineage>
        <taxon>Bacteria</taxon>
        <taxon>Pseudomonadati</taxon>
        <taxon>Pseudomonadota</taxon>
        <taxon>Alphaproteobacteria</taxon>
        <taxon>Rhodobacterales</taxon>
        <taxon>Paracoccaceae</taxon>
        <taxon>Gemmobacter</taxon>
    </lineage>
</organism>
<dbReference type="Gene3D" id="3.40.960.10">
    <property type="entry name" value="VSR Endonuclease"/>
    <property type="match status" value="1"/>
</dbReference>
<dbReference type="InterPro" id="IPR025103">
    <property type="entry name" value="DUF4011"/>
</dbReference>
<dbReference type="Pfam" id="PF18741">
    <property type="entry name" value="MTES_1575"/>
    <property type="match status" value="1"/>
</dbReference>
<evidence type="ECO:0000259" key="5">
    <source>
        <dbReference type="Pfam" id="PF18741"/>
    </source>
</evidence>
<dbReference type="SUPFAM" id="SSF52980">
    <property type="entry name" value="Restriction endonuclease-like"/>
    <property type="match status" value="1"/>
</dbReference>
<sequence>MNDQPRPAPLTALLEDARRRLVETGTRNRLIHVNRSAKRANALDIVGERSADVFDLLRLQGKRMRFLARDEAEGGETDEAGTEEPMLALGMDEAPDGADQAARYRDLYLETRLGPEALQRRLLTLHTDARTAEEEQGVNILYLALGFLRWYESDSSQVLRESPLILMPVELVRDDRRATFDLRARDTEIVTNLPLQERLKADFGFELPDVAEDESFTPDAYFAELEDRVAGRPRWSVDRDGMQLGFFSFTKLLMMRDLETAQWPEGAFEAHPVLSGLLGDGFDREPPLFGPQEKLDPRLPPEALLHVVPADASQTRVIEEVRAGRNLVVQGPPGTGKSQTIANIIAGAAHDGKTVLFVAEKMAALSVVHDRLRKVGLGDLCLEIHSRSANKKAFLDELARTLAAGAAAPDLPGAPEALRETRDRLNRITALLHERVPGRDYTPFRVIAEIARLIGREVPPPRIPTTGLEALDDAARQALLDRVAALVELTREAGPPAHHPFSGVGATGLQPTDLQRVGPELDAAIEAAANLRGVTEFIADLAGLPAPDTMPETNRLHELLRAAAERPEEAREATPALLARSGEPRLAEALAAGTDWAAARAEAARTFTEAAFEADPAPLRARLLPGVGSFWSRLFGGYRGASRELATLLNGPLPAAPADRLKLVDQLISVRRRRAALSEEEGYLKEALGAIWRGERTPFAPLRAQASWLRRLTDLRPIPGLDPLERICTAAMRTELLGQALFAAVSAFEPVLTRLDIRWPDGAETPLEDVSHRLGRMRAELDRYGEWARLAHLTGSLRRDGMGPLLDAMEAGRLPPDRAVDELRYAIAEARWAAARAALPDLDLLAHQDRHALVAAFRDLERARLEETRRLVRAKHLAQLPTGASGQMGLLRGEMGKKRRHKPIRQVMRAAGPMVQRIKPVLLMSPISIAQYLPPGSATFDLLVIDEASQVRPEEALGAIARCRQIVVVGDQKQLPPTSFFDRLAGAEETDEEEEDAEQVRSAKATEMESVLTLCEARGLNPAMLEWHYRSRDPSLIMVNNAEFYDHRLVLPPSPVQNDPEFGLAFRRVPGVYTSRSRGTGRPGTNRIEAEAVVQAVAEHARTRPDLSLGVVAFSKAQSDMLTEVMELARRQDPTLDAFLREGRAEDVFVKNIENVQGDERDVILISVGYGPAEPGGRLASMSFGPVNGEGGERRLNVLFSRARTRCLVFCSFDPGDIDLSRVTRDGPRVLKRFLEFARSGQMAQPEVTGELADSPLESDVAKVIRRLGYPCDHQVGSAGFKIDLGVRHPDRPGRYILAVECDGSAYHSALWARERDRLRQDVLEGLGWRFHRVWSTDWFHRRAAEIDRLRAALEAARDAEGPAFPGANRDGLLAPAEPVAAEPEAGTVLPPPPELSAPAYAVSTFTVNVSFEPHEAPLPLLADLVIRIVEAEGPIHRDLIARRVSAAFGKARTGGRIRTASDAAVDRAVRMGRALLDGEFAMTAEQRDNPPVRDRSGPEAPGAAGHLPPVEIRAAASMVVAESGEMAREELLVATARLLGFLRVGPDLRGVIDAALPAS</sequence>
<accession>A0A2T6B8C6</accession>
<dbReference type="InterPro" id="IPR021754">
    <property type="entry name" value="DUF3320"/>
</dbReference>
<dbReference type="OrthoDB" id="9757917at2"/>
<comment type="caution">
    <text evidence="6">The sequence shown here is derived from an EMBL/GenBank/DDBJ whole genome shotgun (WGS) entry which is preliminary data.</text>
</comment>
<dbReference type="InterPro" id="IPR045055">
    <property type="entry name" value="DNA2/NAM7-like"/>
</dbReference>
<gene>
    <name evidence="6" type="ORF">C8N34_102109</name>
</gene>
<feature type="domain" description="DNA2/NAM7 helicase helicase" evidence="3">
    <location>
        <begin position="939"/>
        <end position="979"/>
    </location>
</feature>
<evidence type="ECO:0000313" key="6">
    <source>
        <dbReference type="EMBL" id="PTX52330.1"/>
    </source>
</evidence>
<evidence type="ECO:0000259" key="2">
    <source>
        <dbReference type="Pfam" id="PF11784"/>
    </source>
</evidence>
<feature type="domain" description="DUF3320" evidence="2">
    <location>
        <begin position="1414"/>
        <end position="1459"/>
    </location>
</feature>
<feature type="domain" description="DNA2/NAM7 helicase-like C-terminal" evidence="4">
    <location>
        <begin position="1015"/>
        <end position="1212"/>
    </location>
</feature>
<dbReference type="Pfam" id="PF13087">
    <property type="entry name" value="AAA_12"/>
    <property type="match status" value="1"/>
</dbReference>
<name>A0A2T6B8C6_9RHOB</name>
<dbReference type="EMBL" id="QBKP01000002">
    <property type="protein sequence ID" value="PTX52330.1"/>
    <property type="molecule type" value="Genomic_DNA"/>
</dbReference>
<evidence type="ECO:0000313" key="7">
    <source>
        <dbReference type="Proteomes" id="UP000244224"/>
    </source>
</evidence>
<reference evidence="6 7" key="1">
    <citation type="submission" date="2018-04" db="EMBL/GenBank/DDBJ databases">
        <title>Genomic Encyclopedia of Archaeal and Bacterial Type Strains, Phase II (KMG-II): from individual species to whole genera.</title>
        <authorList>
            <person name="Goeker M."/>
        </authorList>
    </citation>
    <scope>NUCLEOTIDE SEQUENCE [LARGE SCALE GENOMIC DNA]</scope>
    <source>
        <strain evidence="6 7">DSM 21823</strain>
    </source>
</reference>
<dbReference type="Pfam" id="PF13195">
    <property type="entry name" value="DUF4011"/>
    <property type="match status" value="1"/>
</dbReference>
<proteinExistence type="predicted"/>
<dbReference type="PANTHER" id="PTHR10887">
    <property type="entry name" value="DNA2/NAM7 HELICASE FAMILY"/>
    <property type="match status" value="1"/>
</dbReference>
<dbReference type="PANTHER" id="PTHR10887:SF495">
    <property type="entry name" value="HELICASE SENATAXIN ISOFORM X1-RELATED"/>
    <property type="match status" value="1"/>
</dbReference>
<dbReference type="InterPro" id="IPR041679">
    <property type="entry name" value="DNA2/NAM7-like_C"/>
</dbReference>
<dbReference type="Pfam" id="PF13086">
    <property type="entry name" value="AAA_11"/>
    <property type="match status" value="2"/>
</dbReference>
<feature type="domain" description="DNA2/NAM7 helicase helicase" evidence="3">
    <location>
        <begin position="311"/>
        <end position="374"/>
    </location>
</feature>
<dbReference type="InterPro" id="IPR027417">
    <property type="entry name" value="P-loop_NTPase"/>
</dbReference>
<dbReference type="SUPFAM" id="SSF52540">
    <property type="entry name" value="P-loop containing nucleoside triphosphate hydrolases"/>
    <property type="match status" value="1"/>
</dbReference>
<feature type="domain" description="Restriction endonuclease type II-like" evidence="5">
    <location>
        <begin position="1258"/>
        <end position="1354"/>
    </location>
</feature>
<feature type="region of interest" description="Disordered" evidence="1">
    <location>
        <begin position="1486"/>
        <end position="1508"/>
    </location>
</feature>
<dbReference type="InterPro" id="IPR041677">
    <property type="entry name" value="DNA2/NAM7_AAA_11"/>
</dbReference>
<dbReference type="Gene3D" id="3.40.50.300">
    <property type="entry name" value="P-loop containing nucleotide triphosphate hydrolases"/>
    <property type="match status" value="3"/>
</dbReference>
<feature type="compositionally biased region" description="Basic and acidic residues" evidence="1">
    <location>
        <begin position="1486"/>
        <end position="1498"/>
    </location>
</feature>
<keyword evidence="7" id="KW-1185">Reference proteome</keyword>
<evidence type="ECO:0000259" key="3">
    <source>
        <dbReference type="Pfam" id="PF13086"/>
    </source>
</evidence>
<dbReference type="InterPro" id="IPR011335">
    <property type="entry name" value="Restrct_endonuc-II-like"/>
</dbReference>
<dbReference type="RefSeq" id="WP_108127682.1">
    <property type="nucleotide sequence ID" value="NZ_QBKP01000002.1"/>
</dbReference>
<dbReference type="CDD" id="cd18808">
    <property type="entry name" value="SF1_C_Upf1"/>
    <property type="match status" value="1"/>
</dbReference>
<protein>
    <submittedName>
        <fullName evidence="6">AAA domain-containing protein</fullName>
    </submittedName>
</protein>